<keyword evidence="2" id="KW-1185">Reference proteome</keyword>
<proteinExistence type="predicted"/>
<comment type="caution">
    <text evidence="1">The sequence shown here is derived from an EMBL/GenBank/DDBJ whole genome shotgun (WGS) entry which is preliminary data.</text>
</comment>
<name>A0A0L8VCD1_9BACT</name>
<protein>
    <submittedName>
        <fullName evidence="1">Uncharacterized protein</fullName>
    </submittedName>
</protein>
<dbReference type="AlphaFoldDB" id="A0A0L8VCD1"/>
<evidence type="ECO:0000313" key="1">
    <source>
        <dbReference type="EMBL" id="KOH46109.1"/>
    </source>
</evidence>
<reference evidence="2" key="1">
    <citation type="submission" date="2015-07" db="EMBL/GenBank/DDBJ databases">
        <title>Genome sequencing of Sunxiuqinia dokdonensis strain SK.</title>
        <authorList>
            <person name="Ahn S."/>
            <person name="Kim B.-C."/>
        </authorList>
    </citation>
    <scope>NUCLEOTIDE SEQUENCE [LARGE SCALE GENOMIC DNA]</scope>
    <source>
        <strain evidence="2">SK</strain>
    </source>
</reference>
<sequence>MLDAGCWMLDTGCPLDESSCPAAAGSGSVGGLILDAG</sequence>
<gene>
    <name evidence="1" type="ORF">NC99_10730</name>
</gene>
<dbReference type="Proteomes" id="UP000036958">
    <property type="component" value="Unassembled WGS sequence"/>
</dbReference>
<evidence type="ECO:0000313" key="2">
    <source>
        <dbReference type="Proteomes" id="UP000036958"/>
    </source>
</evidence>
<organism evidence="1 2">
    <name type="scientific">Sunxiuqinia dokdonensis</name>
    <dbReference type="NCBI Taxonomy" id="1409788"/>
    <lineage>
        <taxon>Bacteria</taxon>
        <taxon>Pseudomonadati</taxon>
        <taxon>Bacteroidota</taxon>
        <taxon>Bacteroidia</taxon>
        <taxon>Marinilabiliales</taxon>
        <taxon>Prolixibacteraceae</taxon>
        <taxon>Sunxiuqinia</taxon>
    </lineage>
</organism>
<accession>A0A0L8VCD1</accession>
<dbReference type="EMBL" id="LGIA01000045">
    <property type="protein sequence ID" value="KOH46109.1"/>
    <property type="molecule type" value="Genomic_DNA"/>
</dbReference>